<dbReference type="RefSeq" id="WP_217963586.1">
    <property type="nucleotide sequence ID" value="NZ_JAHTBN010000002.1"/>
</dbReference>
<accession>A0ABV8P028</accession>
<name>A0ABV8P028_9BURK</name>
<proteinExistence type="predicted"/>
<evidence type="ECO:0000313" key="2">
    <source>
        <dbReference type="Proteomes" id="UP001595848"/>
    </source>
</evidence>
<gene>
    <name evidence="1" type="ORF">ACFOY1_08910</name>
</gene>
<organism evidence="1 2">
    <name type="scientific">Candidimonas humi</name>
    <dbReference type="NCBI Taxonomy" id="683355"/>
    <lineage>
        <taxon>Bacteria</taxon>
        <taxon>Pseudomonadati</taxon>
        <taxon>Pseudomonadota</taxon>
        <taxon>Betaproteobacteria</taxon>
        <taxon>Burkholderiales</taxon>
        <taxon>Alcaligenaceae</taxon>
        <taxon>Candidimonas</taxon>
    </lineage>
</organism>
<keyword evidence="2" id="KW-1185">Reference proteome</keyword>
<protein>
    <submittedName>
        <fullName evidence="1">Uncharacterized protein</fullName>
    </submittedName>
</protein>
<dbReference type="EMBL" id="JBHSBV010000003">
    <property type="protein sequence ID" value="MFC4201072.1"/>
    <property type="molecule type" value="Genomic_DNA"/>
</dbReference>
<comment type="caution">
    <text evidence="1">The sequence shown here is derived from an EMBL/GenBank/DDBJ whole genome shotgun (WGS) entry which is preliminary data.</text>
</comment>
<dbReference type="Proteomes" id="UP001595848">
    <property type="component" value="Unassembled WGS sequence"/>
</dbReference>
<reference evidence="2" key="1">
    <citation type="journal article" date="2019" name="Int. J. Syst. Evol. Microbiol.">
        <title>The Global Catalogue of Microorganisms (GCM) 10K type strain sequencing project: providing services to taxonomists for standard genome sequencing and annotation.</title>
        <authorList>
            <consortium name="The Broad Institute Genomics Platform"/>
            <consortium name="The Broad Institute Genome Sequencing Center for Infectious Disease"/>
            <person name="Wu L."/>
            <person name="Ma J."/>
        </authorList>
    </citation>
    <scope>NUCLEOTIDE SEQUENCE [LARGE SCALE GENOMIC DNA]</scope>
    <source>
        <strain evidence="2">LMG 24813</strain>
    </source>
</reference>
<sequence length="144" mass="16215">MEDTEHIFRLIFSPIHIEEDGRVKAAAFSDVEDKGLSCDRSPTSQPDATIHARGLEQVATHNQNNLAKPRQYLGVVNALCKDIRALQYDDGDKAFAIYDTAKATNPLHVDVFQTITKSQSERKLLRKRLRDKFSQALLAPPAQR</sequence>
<evidence type="ECO:0000313" key="1">
    <source>
        <dbReference type="EMBL" id="MFC4201072.1"/>
    </source>
</evidence>